<dbReference type="InterPro" id="IPR039599">
    <property type="entry name" value="RBM48"/>
</dbReference>
<dbReference type="WBParaSite" id="SMRG1_71450.1">
    <property type="protein sequence ID" value="SMRG1_71450.1"/>
    <property type="gene ID" value="SMRG1_71450"/>
</dbReference>
<reference evidence="3" key="1">
    <citation type="submission" date="2023-11" db="UniProtKB">
        <authorList>
            <consortium name="WormBaseParasite"/>
        </authorList>
    </citation>
    <scope>IDENTIFICATION</scope>
</reference>
<evidence type="ECO:0000313" key="2">
    <source>
        <dbReference type="Proteomes" id="UP000050790"/>
    </source>
</evidence>
<feature type="region of interest" description="Disordered" evidence="1">
    <location>
        <begin position="269"/>
        <end position="297"/>
    </location>
</feature>
<dbReference type="AlphaFoldDB" id="A0AA85A9T2"/>
<sequence>MLSRYAKRLLDDSSFYGGSLHVCYAPEYETVAECRLKLYECRHLNARISRKVEHEYLQKFSTKCQTSDPDSSVLPSPSVSSTSVTSDLSESIKSEIPTNRDITVLPVSQQNTMHSNESATYQSYDALDDSRLYWRKLGITLFDKHQTACNFSASCSTTTATTTTTTNYPSISTPCDLSVAPKRSIPLSVQQALSCRPYLENISKPNTSLYAKRLLDDSSFYGGSLHVCYAPEYETVAECRLKLYECRHLNARISRKVEHEYLQKFSTKCQTSDPDSSVLPSPSVSSTSVTSDLSESIKSEIPTNRDITVLPVSQQNTMHSNESATYQSYDALDDSRLYWRKLGITLFDKHQTACNFSASCSTTTATTTTTTNYPSISTPCDLSVAPKRSIPLSVQQALSCRPYLENISKPNTSLLVSKVSSDTNKTVKHYSSNSLIPRVIISKEYRKKHSTNSEALPQVSKSTAPISVGELKRLAYSLGPKQGPSLPSTQDQRENIVDRTRIVFHRSNSKRHCTHPSESRDN</sequence>
<dbReference type="GO" id="GO:0005654">
    <property type="term" value="C:nucleoplasm"/>
    <property type="evidence" value="ECO:0007669"/>
    <property type="project" value="TreeGrafter"/>
</dbReference>
<organism evidence="2 3">
    <name type="scientific">Schistosoma margrebowiei</name>
    <dbReference type="NCBI Taxonomy" id="48269"/>
    <lineage>
        <taxon>Eukaryota</taxon>
        <taxon>Metazoa</taxon>
        <taxon>Spiralia</taxon>
        <taxon>Lophotrochozoa</taxon>
        <taxon>Platyhelminthes</taxon>
        <taxon>Trematoda</taxon>
        <taxon>Digenea</taxon>
        <taxon>Strigeidida</taxon>
        <taxon>Schistosomatoidea</taxon>
        <taxon>Schistosomatidae</taxon>
        <taxon>Schistosoma</taxon>
    </lineage>
</organism>
<accession>A0AA85A9T2</accession>
<feature type="compositionally biased region" description="Low complexity" evidence="1">
    <location>
        <begin position="271"/>
        <end position="294"/>
    </location>
</feature>
<feature type="region of interest" description="Disordered" evidence="1">
    <location>
        <begin position="64"/>
        <end position="92"/>
    </location>
</feature>
<dbReference type="PANTHER" id="PTHR20957">
    <property type="entry name" value="RNA-BINDING PROTEIN 48"/>
    <property type="match status" value="1"/>
</dbReference>
<dbReference type="PANTHER" id="PTHR20957:SF0">
    <property type="entry name" value="RNA-BINDING PROTEIN 48"/>
    <property type="match status" value="1"/>
</dbReference>
<name>A0AA85A9T2_9TREM</name>
<feature type="region of interest" description="Disordered" evidence="1">
    <location>
        <begin position="478"/>
        <end position="498"/>
    </location>
</feature>
<protein>
    <recommendedName>
        <fullName evidence="4">RNA-binding protein 48</fullName>
    </recommendedName>
</protein>
<feature type="compositionally biased region" description="Low complexity" evidence="1">
    <location>
        <begin position="66"/>
        <end position="89"/>
    </location>
</feature>
<dbReference type="Proteomes" id="UP000050790">
    <property type="component" value="Unassembled WGS sequence"/>
</dbReference>
<evidence type="ECO:0000313" key="3">
    <source>
        <dbReference type="WBParaSite" id="SMRG1_71450.1"/>
    </source>
</evidence>
<proteinExistence type="predicted"/>
<evidence type="ECO:0000256" key="1">
    <source>
        <dbReference type="SAM" id="MobiDB-lite"/>
    </source>
</evidence>
<evidence type="ECO:0008006" key="4">
    <source>
        <dbReference type="Google" id="ProtNLM"/>
    </source>
</evidence>